<dbReference type="EMBL" id="JZEY01000061">
    <property type="protein sequence ID" value="KKB07465.1"/>
    <property type="molecule type" value="Genomic_DNA"/>
</dbReference>
<evidence type="ECO:0000313" key="2">
    <source>
        <dbReference type="EMBL" id="KKB07465.1"/>
    </source>
</evidence>
<dbReference type="InterPro" id="IPR011250">
    <property type="entry name" value="OMP/PagP_B-barrel"/>
</dbReference>
<dbReference type="OrthoDB" id="5643626at2"/>
<evidence type="ECO:0008006" key="4">
    <source>
        <dbReference type="Google" id="ProtNLM"/>
    </source>
</evidence>
<keyword evidence="1" id="KW-0732">Signal</keyword>
<feature type="chain" id="PRO_5002486314" description="Outer membrane protein beta-barrel domain-containing protein" evidence="1">
    <location>
        <begin position="22"/>
        <end position="242"/>
    </location>
</feature>
<dbReference type="PATRIC" id="fig|429727.3.peg.2457"/>
<accession>A0A0F5FFU1</accession>
<organism evidence="2 3">
    <name type="scientific">Devosia chinhatensis</name>
    <dbReference type="NCBI Taxonomy" id="429727"/>
    <lineage>
        <taxon>Bacteria</taxon>
        <taxon>Pseudomonadati</taxon>
        <taxon>Pseudomonadota</taxon>
        <taxon>Alphaproteobacteria</taxon>
        <taxon>Hyphomicrobiales</taxon>
        <taxon>Devosiaceae</taxon>
        <taxon>Devosia</taxon>
    </lineage>
</organism>
<sequence length="242" mass="25444">MRKLTLAVLAAGAALVAPALAADLPFYPPIVEVPDVDYGYTGSFYLRGSAGLNLMWAPNVYHPTATPTTYNIDGFGYGYSYGVGAGFETGTGLRFDVTADILRNEGMRATVDDGAAGPLVDGVHKLALRSSVFLANAYYDVGFGDGYGAAGGAFGYVGGGLGVAFNDHTVTDPLGATVQAQNTSLAAAGMVGLGYDFGQIVADVGYRGLYINRIENTTAAYPYSVDNNWVHEVRGTVRYRFN</sequence>
<dbReference type="SUPFAM" id="SSF56925">
    <property type="entry name" value="OMPA-like"/>
    <property type="match status" value="1"/>
</dbReference>
<reference evidence="2 3" key="1">
    <citation type="submission" date="2015-03" db="EMBL/GenBank/DDBJ databases">
        <authorList>
            <person name="Hassan Y."/>
            <person name="Lepp D."/>
            <person name="Li X.-Z."/>
            <person name="Zhou T."/>
        </authorList>
    </citation>
    <scope>NUCLEOTIDE SEQUENCE [LARGE SCALE GENOMIC DNA]</scope>
    <source>
        <strain evidence="2 3">IPL18</strain>
    </source>
</reference>
<protein>
    <recommendedName>
        <fullName evidence="4">Outer membrane protein beta-barrel domain-containing protein</fullName>
    </recommendedName>
</protein>
<feature type="signal peptide" evidence="1">
    <location>
        <begin position="1"/>
        <end position="21"/>
    </location>
</feature>
<dbReference type="STRING" id="429727.VE26_11940"/>
<name>A0A0F5FFU1_9HYPH</name>
<dbReference type="AlphaFoldDB" id="A0A0F5FFU1"/>
<gene>
    <name evidence="2" type="ORF">VE26_11940</name>
</gene>
<evidence type="ECO:0000256" key="1">
    <source>
        <dbReference type="SAM" id="SignalP"/>
    </source>
</evidence>
<comment type="caution">
    <text evidence="2">The sequence shown here is derived from an EMBL/GenBank/DDBJ whole genome shotgun (WGS) entry which is preliminary data.</text>
</comment>
<dbReference type="Gene3D" id="2.40.160.20">
    <property type="match status" value="1"/>
</dbReference>
<proteinExistence type="predicted"/>
<dbReference type="RefSeq" id="WP_046105494.1">
    <property type="nucleotide sequence ID" value="NZ_JZEY01000061.1"/>
</dbReference>
<dbReference type="Proteomes" id="UP000033649">
    <property type="component" value="Unassembled WGS sequence"/>
</dbReference>
<evidence type="ECO:0000313" key="3">
    <source>
        <dbReference type="Proteomes" id="UP000033649"/>
    </source>
</evidence>
<keyword evidence="3" id="KW-1185">Reference proteome</keyword>